<name>A0A151Z8V2_TIELA</name>
<evidence type="ECO:0000256" key="8">
    <source>
        <dbReference type="ARBA" id="ARBA00022839"/>
    </source>
</evidence>
<dbReference type="SUPFAM" id="SSF47807">
    <property type="entry name" value="5' to 3' exonuclease, C-terminal subdomain"/>
    <property type="match status" value="1"/>
</dbReference>
<dbReference type="InterPro" id="IPR019974">
    <property type="entry name" value="XPG_CS"/>
</dbReference>
<keyword evidence="1 16" id="KW-0597">Phosphoprotein</keyword>
<keyword evidence="21" id="KW-1185">Reference proteome</keyword>
<dbReference type="CDD" id="cd09907">
    <property type="entry name" value="H3TH_FEN1-Euk"/>
    <property type="match status" value="1"/>
</dbReference>
<dbReference type="OMA" id="MGIPWVQ"/>
<evidence type="ECO:0000256" key="7">
    <source>
        <dbReference type="ARBA" id="ARBA00022801"/>
    </source>
</evidence>
<dbReference type="InterPro" id="IPR006086">
    <property type="entry name" value="XPG-I_dom"/>
</dbReference>
<dbReference type="STRING" id="361077.A0A151Z8V2"/>
<dbReference type="GO" id="GO:0003677">
    <property type="term" value="F:DNA binding"/>
    <property type="evidence" value="ECO:0007669"/>
    <property type="project" value="UniProtKB-UniRule"/>
</dbReference>
<dbReference type="SMART" id="SM00484">
    <property type="entry name" value="XPGI"/>
    <property type="match status" value="1"/>
</dbReference>
<feature type="domain" description="XPG N-terminal" evidence="19">
    <location>
        <begin position="1"/>
        <end position="108"/>
    </location>
</feature>
<evidence type="ECO:0000256" key="17">
    <source>
        <dbReference type="SAM" id="MobiDB-lite"/>
    </source>
</evidence>
<dbReference type="SMART" id="SM00485">
    <property type="entry name" value="XPGN"/>
    <property type="match status" value="1"/>
</dbReference>
<evidence type="ECO:0000256" key="15">
    <source>
        <dbReference type="ARBA" id="ARBA00063178"/>
    </source>
</evidence>
<dbReference type="InParanoid" id="A0A151Z8V2"/>
<dbReference type="Gene3D" id="1.10.150.20">
    <property type="entry name" value="5' to 3' exonuclease, C-terminal subdomain"/>
    <property type="match status" value="1"/>
</dbReference>
<keyword evidence="6 16" id="KW-0227">DNA damage</keyword>
<evidence type="ECO:0000256" key="5">
    <source>
        <dbReference type="ARBA" id="ARBA00022759"/>
    </source>
</evidence>
<keyword evidence="7 16" id="KW-0378">Hydrolase</keyword>
<comment type="similarity">
    <text evidence="14 16">Belongs to the XPG/RAD2 endonuclease family. FEN1 subfamily.</text>
</comment>
<comment type="function">
    <text evidence="13 16">Structure-specific nuclease with 5'-flap endonuclease and 5'-3' exonuclease activities involved in DNA replication and repair. During DNA replication, cleaves the 5'-overhanging flap structure that is generated by displacement synthesis when DNA polymerase encounters the 5'-end of a downstream Okazaki fragment. It enters the flap from the 5'-end and then tracks to cleave the flap base, leaving a nick for ligation. Also involved in the long patch base excision repair (LP-BER) pathway, by cleaving within the apurinic/apyrimidinic (AP) site-terminated flap. Acts as a genome stabilization factor that prevents flaps from equilibrating into structures that lead to duplications and deletions. Also possesses 5'-3' exonuclease activity on nicked or gapped double-stranded DNA, and exhibits RNase H activity. Also involved in replication and repair of rDNA and in repairing mitochondrial DNA.</text>
</comment>
<evidence type="ECO:0000256" key="14">
    <source>
        <dbReference type="ARBA" id="ARBA00034726"/>
    </source>
</evidence>
<evidence type="ECO:0000256" key="1">
    <source>
        <dbReference type="ARBA" id="ARBA00022553"/>
    </source>
</evidence>
<dbReference type="GO" id="GO:0043137">
    <property type="term" value="P:DNA replication, removal of RNA primer"/>
    <property type="evidence" value="ECO:0007669"/>
    <property type="project" value="UniProtKB-UniRule"/>
</dbReference>
<keyword evidence="10 16" id="KW-0496">Mitochondrion</keyword>
<dbReference type="GO" id="GO:0005730">
    <property type="term" value="C:nucleolus"/>
    <property type="evidence" value="ECO:0007669"/>
    <property type="project" value="UniProtKB-SubCell"/>
</dbReference>
<dbReference type="SMART" id="SM00279">
    <property type="entry name" value="HhH2"/>
    <property type="match status" value="1"/>
</dbReference>
<evidence type="ECO:0000256" key="2">
    <source>
        <dbReference type="ARBA" id="ARBA00022705"/>
    </source>
</evidence>
<comment type="caution">
    <text evidence="20">The sequence shown here is derived from an EMBL/GenBank/DDBJ whole genome shotgun (WGS) entry which is preliminary data.</text>
</comment>
<dbReference type="HAMAP" id="MF_00614">
    <property type="entry name" value="Fen"/>
    <property type="match status" value="1"/>
</dbReference>
<evidence type="ECO:0000313" key="21">
    <source>
        <dbReference type="Proteomes" id="UP000076078"/>
    </source>
</evidence>
<dbReference type="SUPFAM" id="SSF88723">
    <property type="entry name" value="PIN domain-like"/>
    <property type="match status" value="1"/>
</dbReference>
<evidence type="ECO:0000256" key="13">
    <source>
        <dbReference type="ARBA" id="ARBA00029382"/>
    </source>
</evidence>
<evidence type="ECO:0000256" key="16">
    <source>
        <dbReference type="HAMAP-Rule" id="MF_03140"/>
    </source>
</evidence>
<evidence type="ECO:0000256" key="6">
    <source>
        <dbReference type="ARBA" id="ARBA00022763"/>
    </source>
</evidence>
<keyword evidence="11 16" id="KW-0234">DNA repair</keyword>
<feature type="compositionally biased region" description="Basic residues" evidence="17">
    <location>
        <begin position="382"/>
        <end position="391"/>
    </location>
</feature>
<dbReference type="GO" id="GO:0017108">
    <property type="term" value="F:5'-flap endonuclease activity"/>
    <property type="evidence" value="ECO:0007669"/>
    <property type="project" value="UniProtKB-UniRule"/>
</dbReference>
<keyword evidence="2 16" id="KW-0235">DNA replication</keyword>
<dbReference type="PANTHER" id="PTHR11081:SF9">
    <property type="entry name" value="FLAP ENDONUCLEASE 1"/>
    <property type="match status" value="1"/>
</dbReference>
<dbReference type="FunFam" id="3.40.50.1010:FF:000016">
    <property type="entry name" value="Flap endonuclease 1"/>
    <property type="match status" value="1"/>
</dbReference>
<dbReference type="OrthoDB" id="1937206at2759"/>
<sequence>MGIKKLTEVIEDHTATSIKTNLLKNYFGRIIAIDASSSLYQFLIAMNSDVSSGLLNPLGETTSHLQGMFYRTIKLISKGIKPVFVFDGSAPVLKSGELAKRKARRKEANEALKEAEEIGTNEEVAKFQKRVISVTKKQNEECIKLLKLMGVPIVQAPCEAEAQCAELVKSGKVWATGSEDMDSLTLGSNVLLRRLFHSESKKLPILEFNLQDVLEGLQLTMPQFIDLCILLGCDYCESIKGIGPKRAFELITKHKTLEEIIKHLDKSKYPIPEFFPYEEVRELFMKPNVTPATEIEDFKWTDPDIEGLNQFLVKEMGFSDSRVALGIEKLKKYKNTAVQTRIDSFFTVIKRPLEEDKDNGKSAKKKVKTGSKGSTLKPTKVTLKKKPAARK</sequence>
<dbReference type="CDD" id="cd09867">
    <property type="entry name" value="PIN_FEN1"/>
    <property type="match status" value="1"/>
</dbReference>
<evidence type="ECO:0000256" key="12">
    <source>
        <dbReference type="ARBA" id="ARBA00023242"/>
    </source>
</evidence>
<dbReference type="Pfam" id="PF00867">
    <property type="entry name" value="XPG_I"/>
    <property type="match status" value="1"/>
</dbReference>
<dbReference type="InterPro" id="IPR006085">
    <property type="entry name" value="XPG_DNA_repair_N"/>
</dbReference>
<evidence type="ECO:0000259" key="18">
    <source>
        <dbReference type="SMART" id="SM00484"/>
    </source>
</evidence>
<evidence type="ECO:0000256" key="3">
    <source>
        <dbReference type="ARBA" id="ARBA00022722"/>
    </source>
</evidence>
<dbReference type="GO" id="GO:0008409">
    <property type="term" value="F:5'-3' exonuclease activity"/>
    <property type="evidence" value="ECO:0007669"/>
    <property type="project" value="UniProtKB-UniRule"/>
</dbReference>
<feature type="region of interest" description="Disordered" evidence="17">
    <location>
        <begin position="357"/>
        <end position="391"/>
    </location>
</feature>
<dbReference type="GO" id="GO:0000287">
    <property type="term" value="F:magnesium ion binding"/>
    <property type="evidence" value="ECO:0007669"/>
    <property type="project" value="UniProtKB-UniRule"/>
</dbReference>
<keyword evidence="3 16" id="KW-0540">Nuclease</keyword>
<dbReference type="FunFam" id="1.10.150.20:FF:000009">
    <property type="entry name" value="Flap endonuclease 1"/>
    <property type="match status" value="1"/>
</dbReference>
<dbReference type="FunCoup" id="A0A151Z8V2">
    <property type="interactions" value="989"/>
</dbReference>
<evidence type="ECO:0000313" key="20">
    <source>
        <dbReference type="EMBL" id="KYQ90379.1"/>
    </source>
</evidence>
<dbReference type="PANTHER" id="PTHR11081">
    <property type="entry name" value="FLAP ENDONUCLEASE FAMILY MEMBER"/>
    <property type="match status" value="1"/>
</dbReference>
<dbReference type="EC" id="3.1.-.-" evidence="16"/>
<evidence type="ECO:0000256" key="10">
    <source>
        <dbReference type="ARBA" id="ARBA00023128"/>
    </source>
</evidence>
<keyword evidence="9 16" id="KW-0460">Magnesium</keyword>
<keyword evidence="8 16" id="KW-0269">Exonuclease</keyword>
<feature type="compositionally biased region" description="Low complexity" evidence="17">
    <location>
        <begin position="370"/>
        <end position="381"/>
    </location>
</feature>
<dbReference type="InterPro" id="IPR023426">
    <property type="entry name" value="Flap_endonuc"/>
</dbReference>
<dbReference type="GO" id="GO:0005739">
    <property type="term" value="C:mitochondrion"/>
    <property type="evidence" value="ECO:0007669"/>
    <property type="project" value="UniProtKB-SubCell"/>
</dbReference>
<evidence type="ECO:0000256" key="11">
    <source>
        <dbReference type="ARBA" id="ARBA00023204"/>
    </source>
</evidence>
<gene>
    <name evidence="16" type="primary">repG</name>
    <name evidence="20" type="ORF">DLAC_08996</name>
</gene>
<protein>
    <recommendedName>
        <fullName evidence="16">Flap endonuclease 1</fullName>
        <shortName evidence="16">FEN-1</shortName>
        <ecNumber evidence="16">3.1.-.-</ecNumber>
    </recommendedName>
    <alternativeName>
        <fullName evidence="16">Flap structure-specific endonuclease 1</fullName>
    </alternativeName>
</protein>
<dbReference type="Pfam" id="PF00752">
    <property type="entry name" value="XPG_N"/>
    <property type="match status" value="1"/>
</dbReference>
<organism evidence="20 21">
    <name type="scientific">Tieghemostelium lacteum</name>
    <name type="common">Slime mold</name>
    <name type="synonym">Dictyostelium lacteum</name>
    <dbReference type="NCBI Taxonomy" id="361077"/>
    <lineage>
        <taxon>Eukaryota</taxon>
        <taxon>Amoebozoa</taxon>
        <taxon>Evosea</taxon>
        <taxon>Eumycetozoa</taxon>
        <taxon>Dictyostelia</taxon>
        <taxon>Dictyosteliales</taxon>
        <taxon>Raperosteliaceae</taxon>
        <taxon>Tieghemostelium</taxon>
    </lineage>
</organism>
<keyword evidence="12 16" id="KW-0539">Nucleus</keyword>
<dbReference type="Gene3D" id="3.40.50.1010">
    <property type="entry name" value="5'-nuclease"/>
    <property type="match status" value="1"/>
</dbReference>
<dbReference type="PRINTS" id="PR00853">
    <property type="entry name" value="XPGRADSUPER"/>
</dbReference>
<comment type="subcellular location">
    <subcellularLocation>
        <location evidence="16">Nucleus</location>
        <location evidence="16">Nucleolus</location>
    </subcellularLocation>
    <subcellularLocation>
        <location evidence="16">Nucleus</location>
        <location evidence="16">Nucleoplasm</location>
    </subcellularLocation>
    <subcellularLocation>
        <location evidence="16">Mitochondrion</location>
    </subcellularLocation>
    <text evidence="16">Resides mostly in the nucleoli and relocalizes to the nucleoplasm upon DNA damage.</text>
</comment>
<dbReference type="InterPro" id="IPR006084">
    <property type="entry name" value="XPG/Rad2"/>
</dbReference>
<accession>A0A151Z8V2</accession>
<feature type="domain" description="XPG-I" evidence="18">
    <location>
        <begin position="147"/>
        <end position="219"/>
    </location>
</feature>
<evidence type="ECO:0000256" key="4">
    <source>
        <dbReference type="ARBA" id="ARBA00022723"/>
    </source>
</evidence>
<dbReference type="EMBL" id="LODT01000037">
    <property type="protein sequence ID" value="KYQ90379.1"/>
    <property type="molecule type" value="Genomic_DNA"/>
</dbReference>
<dbReference type="AlphaFoldDB" id="A0A151Z8V2"/>
<keyword evidence="5 16" id="KW-0255">Endonuclease</keyword>
<dbReference type="PROSITE" id="PS00841">
    <property type="entry name" value="XPG_1"/>
    <property type="match status" value="1"/>
</dbReference>
<keyword evidence="4 16" id="KW-0479">Metal-binding</keyword>
<dbReference type="GO" id="GO:0006284">
    <property type="term" value="P:base-excision repair"/>
    <property type="evidence" value="ECO:0007669"/>
    <property type="project" value="UniProtKB-UniRule"/>
</dbReference>
<reference evidence="20 21" key="1">
    <citation type="submission" date="2015-12" db="EMBL/GenBank/DDBJ databases">
        <title>Dictyostelia acquired genes for synthesis and detection of signals that induce cell-type specialization by lateral gene transfer from prokaryotes.</title>
        <authorList>
            <person name="Gloeckner G."/>
            <person name="Schaap P."/>
        </authorList>
    </citation>
    <scope>NUCLEOTIDE SEQUENCE [LARGE SCALE GENOMIC DNA]</scope>
    <source>
        <strain evidence="20 21">TK</strain>
    </source>
</reference>
<evidence type="ECO:0000256" key="9">
    <source>
        <dbReference type="ARBA" id="ARBA00022842"/>
    </source>
</evidence>
<comment type="subunit">
    <text evidence="15">Interacts with PCNA1 and PCNA2. Three molecules of FEN1 bind to one PCNA trimer with each molecule binding to one PCNA monomer. PCNA stimulates the nuclease activity without altering cleavage specificity.</text>
</comment>
<proteinExistence type="inferred from homology"/>
<dbReference type="GO" id="GO:0005654">
    <property type="term" value="C:nucleoplasm"/>
    <property type="evidence" value="ECO:0007669"/>
    <property type="project" value="UniProtKB-SubCell"/>
</dbReference>
<dbReference type="InterPro" id="IPR029060">
    <property type="entry name" value="PIN-like_dom_sf"/>
</dbReference>
<dbReference type="InterPro" id="IPR008918">
    <property type="entry name" value="HhH2"/>
</dbReference>
<comment type="cofactor">
    <cofactor evidence="16">
        <name>Mg(2+)</name>
        <dbReference type="ChEBI" id="CHEBI:18420"/>
    </cofactor>
    <text evidence="16">Binds 2 magnesium ions per subunit. They probably participate in the reaction catalyzed by the enzyme. May bind an additional third magnesium ion after substrate binding.</text>
</comment>
<dbReference type="InterPro" id="IPR036279">
    <property type="entry name" value="5-3_exonuclease_C_sf"/>
</dbReference>
<dbReference type="Proteomes" id="UP000076078">
    <property type="component" value="Unassembled WGS sequence"/>
</dbReference>
<evidence type="ECO:0000259" key="19">
    <source>
        <dbReference type="SMART" id="SM00485"/>
    </source>
</evidence>